<dbReference type="PROSITE" id="PS00584">
    <property type="entry name" value="PFKB_KINASES_2"/>
    <property type="match status" value="1"/>
</dbReference>
<keyword evidence="1" id="KW-0808">Transferase</keyword>
<dbReference type="Gene3D" id="3.40.1190.20">
    <property type="match status" value="1"/>
</dbReference>
<dbReference type="InterPro" id="IPR036388">
    <property type="entry name" value="WH-like_DNA-bd_sf"/>
</dbReference>
<evidence type="ECO:0000259" key="3">
    <source>
        <dbReference type="Pfam" id="PF00294"/>
    </source>
</evidence>
<feature type="domain" description="Carbohydrate kinase PfkB" evidence="3">
    <location>
        <begin position="59"/>
        <end position="341"/>
    </location>
</feature>
<dbReference type="AlphaFoldDB" id="A0A510JCU6"/>
<dbReference type="KEGG" id="lgo:JCM16774_0793"/>
<evidence type="ECO:0000256" key="1">
    <source>
        <dbReference type="ARBA" id="ARBA00022679"/>
    </source>
</evidence>
<dbReference type="PROSITE" id="PS00583">
    <property type="entry name" value="PFKB_KINASES_1"/>
    <property type="match status" value="1"/>
</dbReference>
<dbReference type="SUPFAM" id="SSF53613">
    <property type="entry name" value="Ribokinase-like"/>
    <property type="match status" value="1"/>
</dbReference>
<accession>A0A510JCU6</accession>
<dbReference type="STRING" id="714315.GCA_000516535_00784"/>
<dbReference type="Pfam" id="PF00294">
    <property type="entry name" value="PfkB"/>
    <property type="match status" value="1"/>
</dbReference>
<dbReference type="InterPro" id="IPR036390">
    <property type="entry name" value="WH_DNA-bd_sf"/>
</dbReference>
<dbReference type="InterPro" id="IPR011611">
    <property type="entry name" value="PfkB_dom"/>
</dbReference>
<dbReference type="Gene3D" id="1.10.10.10">
    <property type="entry name" value="Winged helix-like DNA-binding domain superfamily/Winged helix DNA-binding domain"/>
    <property type="match status" value="1"/>
</dbReference>
<keyword evidence="2 4" id="KW-0418">Kinase</keyword>
<name>A0A510JCU6_9FUSO</name>
<sequence length="363" mass="40334">MTEREKQIINLIKENPLITQEEIAATLNCARTSIAVHISNLMKKGIILGKKYIINEDPYILTIGGTNVDIQGKSYSTVVRYDSNPGSVTISFGGVGKNIAENINKLGINSKFVTALGDDIYGKNIKEYLNNQNLDISDSLFLKNQQTSMYVSILNDDKEMEMAVSSTDICKNITPEFLETIRKKITNAKLLVLDTNLEEEALRYIAFLRRKPNLILDTVSTKKSLKAKEFIGRFHTIKPNKLEAEILSGITIYSNDDLERAGEYFLHKGVKKVLISLGAKGVFYMTQDKQGIIKIPRINTVSSTGAGDAFVAGLAYGEYNDYDIEEASKFGLGAAILTSLNEKTVSDHISVKNVENIIKEMEI</sequence>
<dbReference type="PANTHER" id="PTHR10584:SF166">
    <property type="entry name" value="RIBOKINASE"/>
    <property type="match status" value="1"/>
</dbReference>
<evidence type="ECO:0000256" key="2">
    <source>
        <dbReference type="ARBA" id="ARBA00022777"/>
    </source>
</evidence>
<dbReference type="InterPro" id="IPR002173">
    <property type="entry name" value="Carboh/pur_kinase_PfkB_CS"/>
</dbReference>
<dbReference type="OrthoDB" id="9806249at2"/>
<dbReference type="Proteomes" id="UP000321606">
    <property type="component" value="Chromosome"/>
</dbReference>
<proteinExistence type="predicted"/>
<protein>
    <submittedName>
        <fullName evidence="4">Kinase, PfkB family</fullName>
    </submittedName>
</protein>
<dbReference type="Pfam" id="PF13412">
    <property type="entry name" value="HTH_24"/>
    <property type="match status" value="1"/>
</dbReference>
<evidence type="ECO:0000313" key="4">
    <source>
        <dbReference type="EMBL" id="BBM35863.1"/>
    </source>
</evidence>
<dbReference type="RefSeq" id="WP_026737318.1">
    <property type="nucleotide sequence ID" value="NZ_AP019822.1"/>
</dbReference>
<dbReference type="SUPFAM" id="SSF46785">
    <property type="entry name" value="Winged helix' DNA-binding domain"/>
    <property type="match status" value="1"/>
</dbReference>
<dbReference type="PANTHER" id="PTHR10584">
    <property type="entry name" value="SUGAR KINASE"/>
    <property type="match status" value="1"/>
</dbReference>
<reference evidence="4 5" key="1">
    <citation type="submission" date="2019-07" db="EMBL/GenBank/DDBJ databases">
        <title>Complete Genome Sequence of Leptotrichia goodfellowii Strain JCM 16774.</title>
        <authorList>
            <person name="Watanabe S."/>
            <person name="Cui L."/>
        </authorList>
    </citation>
    <scope>NUCLEOTIDE SEQUENCE [LARGE SCALE GENOMIC DNA]</scope>
    <source>
        <strain evidence="4 5">JCM16774</strain>
    </source>
</reference>
<dbReference type="EMBL" id="AP019822">
    <property type="protein sequence ID" value="BBM35863.1"/>
    <property type="molecule type" value="Genomic_DNA"/>
</dbReference>
<organism evidence="4 5">
    <name type="scientific">Pseudoleptotrichia goodfellowii</name>
    <dbReference type="NCBI Taxonomy" id="157692"/>
    <lineage>
        <taxon>Bacteria</taxon>
        <taxon>Fusobacteriati</taxon>
        <taxon>Fusobacteriota</taxon>
        <taxon>Fusobacteriia</taxon>
        <taxon>Fusobacteriales</taxon>
        <taxon>Leptotrichiaceae</taxon>
        <taxon>Pseudoleptotrichia</taxon>
    </lineage>
</organism>
<dbReference type="InterPro" id="IPR029056">
    <property type="entry name" value="Ribokinase-like"/>
</dbReference>
<dbReference type="CDD" id="cd01941">
    <property type="entry name" value="YeiC_kinase_like"/>
    <property type="match status" value="1"/>
</dbReference>
<gene>
    <name evidence="4" type="ORF">JCM16774_0793</name>
</gene>
<evidence type="ECO:0000313" key="5">
    <source>
        <dbReference type="Proteomes" id="UP000321606"/>
    </source>
</evidence>
<dbReference type="GO" id="GO:0016301">
    <property type="term" value="F:kinase activity"/>
    <property type="evidence" value="ECO:0007669"/>
    <property type="project" value="UniProtKB-KW"/>
</dbReference>